<dbReference type="InterPro" id="IPR004477">
    <property type="entry name" value="ComEC_N"/>
</dbReference>
<feature type="transmembrane region" description="Helical" evidence="6">
    <location>
        <begin position="355"/>
        <end position="370"/>
    </location>
</feature>
<reference evidence="8" key="1">
    <citation type="journal article" date="2024" name="Int. J. Syst. Evol. Microbiol.">
        <title>Brooklawnia propionicigenes sp. nov., a facultatively anaerobic, propionate-producing bacterium isolated from a methanogenic reactor treating waste from cattle farms.</title>
        <authorList>
            <person name="Akita Y."/>
            <person name="Ueki A."/>
            <person name="Tonouchi A."/>
            <person name="Sugawara Y."/>
            <person name="Honma S."/>
            <person name="Kaku N."/>
            <person name="Ueki K."/>
        </authorList>
    </citation>
    <scope>NUCLEOTIDE SEQUENCE</scope>
    <source>
        <strain evidence="8">SH051</strain>
    </source>
</reference>
<dbReference type="SMART" id="SM00849">
    <property type="entry name" value="Lactamase_B"/>
    <property type="match status" value="1"/>
</dbReference>
<dbReference type="KEGG" id="broo:brsh051_25710"/>
<sequence>MALARKPTRSSPRSSTSEAGRPVDLRLLAPAAAAWACAAIAVQGGRWIGLVLGLGVVAGSLGLLRRSWTVCAVGVAMAGAAGVAGMWAAALNHSLPAEWAREKALIEVTAEVTSDARQWQARGYQPAAAVLAIELRQVTAHGEVWQGRLPAQLRASGEMAAQLDQPVGAAITFLAIGRPPDAADRSVGTLVLRSEITSVESPGPVARLANSFRAGLRQAMAHSPPEQAGLVPSLVVGDISHLPEQVKADFKTTGLTHLTAVSGTNLTLMLVFTLGLARQAGVRGWWLRGMAVLVAAAFIVVCRAEPSVLRAAAMGLIAMAATGLAHDRARGLRALSLAVLVLVLIDPWLSRSWGFALSVTATAGILWWAGRWQTAMRGWAPGWLAESVAVPLAAQLATQPIVTALSGQVSVVGLAANLFAGPFVGPVTILGLAAGLISLVSPGLAGPVGWAAGWCVQPIVLVAHLAASAPAAAWSWRSTPATLVLLGVACVICAALVMPRVLPRRWLVAAFAVLLVIGAFRAPPQAGWPGEWVVIACDVGQGGAQLIRAAPGRAILVDTGPDPDALRACLASAGVSRISVLVLTHSHADHVGGLPAIAGEIPVEMVLVGSDAPAASDLEGLPETTRTSAGDTIELGPLRWTTIAAGPSARASPLADGSSAGEDAGQNDASIVGLIETGELRILVTGDLEVAGQQAVVSSGADIRADVLVVPHHGSPRQDPEFIDAVHARIALVQVGENNGYGHPASSALTMLRGSGATVFRTDQQGAIAVSADGGSAVTQR</sequence>
<dbReference type="NCBIfam" id="TIGR00361">
    <property type="entry name" value="ComEC_Rec2"/>
    <property type="match status" value="1"/>
</dbReference>
<feature type="transmembrane region" description="Helical" evidence="6">
    <location>
        <begin position="480"/>
        <end position="499"/>
    </location>
</feature>
<feature type="domain" description="Metallo-beta-lactamase" evidence="7">
    <location>
        <begin position="541"/>
        <end position="713"/>
    </location>
</feature>
<protein>
    <submittedName>
        <fullName evidence="8">ComEC/Rec2 family competence protein</fullName>
    </submittedName>
</protein>
<keyword evidence="5 6" id="KW-0472">Membrane</keyword>
<name>A0AAN0KDD7_9ACTN</name>
<dbReference type="GO" id="GO:0030420">
    <property type="term" value="P:establishment of competence for transformation"/>
    <property type="evidence" value="ECO:0007669"/>
    <property type="project" value="InterPro"/>
</dbReference>
<evidence type="ECO:0000256" key="3">
    <source>
        <dbReference type="ARBA" id="ARBA00022692"/>
    </source>
</evidence>
<dbReference type="CDD" id="cd07731">
    <property type="entry name" value="ComA-like_MBL-fold"/>
    <property type="match status" value="1"/>
</dbReference>
<feature type="transmembrane region" description="Helical" evidence="6">
    <location>
        <begin position="71"/>
        <end position="90"/>
    </location>
</feature>
<dbReference type="PANTHER" id="PTHR30619:SF1">
    <property type="entry name" value="RECOMBINATION PROTEIN 2"/>
    <property type="match status" value="1"/>
</dbReference>
<evidence type="ECO:0000313" key="8">
    <source>
        <dbReference type="EMBL" id="BEH03290.1"/>
    </source>
</evidence>
<keyword evidence="4 6" id="KW-1133">Transmembrane helix</keyword>
<dbReference type="InterPro" id="IPR035681">
    <property type="entry name" value="ComA-like_MBL"/>
</dbReference>
<keyword evidence="2" id="KW-1003">Cell membrane</keyword>
<comment type="subcellular location">
    <subcellularLocation>
        <location evidence="1">Cell membrane</location>
        <topology evidence="1">Multi-pass membrane protein</topology>
    </subcellularLocation>
</comment>
<evidence type="ECO:0000256" key="1">
    <source>
        <dbReference type="ARBA" id="ARBA00004651"/>
    </source>
</evidence>
<organism evidence="8 9">
    <name type="scientific">Brooklawnia propionicigenes</name>
    <dbReference type="NCBI Taxonomy" id="3041175"/>
    <lineage>
        <taxon>Bacteria</taxon>
        <taxon>Bacillati</taxon>
        <taxon>Actinomycetota</taxon>
        <taxon>Actinomycetes</taxon>
        <taxon>Propionibacteriales</taxon>
        <taxon>Propionibacteriaceae</taxon>
        <taxon>Brooklawnia</taxon>
    </lineage>
</organism>
<feature type="transmembrane region" description="Helical" evidence="6">
    <location>
        <begin position="23"/>
        <end position="41"/>
    </location>
</feature>
<feature type="transmembrane region" description="Helical" evidence="6">
    <location>
        <begin position="451"/>
        <end position="474"/>
    </location>
</feature>
<feature type="transmembrane region" description="Helical" evidence="6">
    <location>
        <begin position="414"/>
        <end position="439"/>
    </location>
</feature>
<proteinExistence type="predicted"/>
<dbReference type="InterPro" id="IPR001279">
    <property type="entry name" value="Metallo-B-lactamas"/>
</dbReference>
<feature type="transmembrane region" description="Helical" evidence="6">
    <location>
        <begin position="255"/>
        <end position="277"/>
    </location>
</feature>
<dbReference type="Gene3D" id="3.60.15.10">
    <property type="entry name" value="Ribonuclease Z/Hydroxyacylglutathione hydrolase-like"/>
    <property type="match status" value="1"/>
</dbReference>
<dbReference type="EMBL" id="AP028056">
    <property type="protein sequence ID" value="BEH03290.1"/>
    <property type="molecule type" value="Genomic_DNA"/>
</dbReference>
<dbReference type="InterPro" id="IPR036866">
    <property type="entry name" value="RibonucZ/Hydroxyglut_hydro"/>
</dbReference>
<feature type="transmembrane region" description="Helical" evidence="6">
    <location>
        <begin position="332"/>
        <end position="349"/>
    </location>
</feature>
<dbReference type="Pfam" id="PF00753">
    <property type="entry name" value="Lactamase_B"/>
    <property type="match status" value="1"/>
</dbReference>
<accession>A0AAN0KDD7</accession>
<evidence type="ECO:0000313" key="9">
    <source>
        <dbReference type="Proteomes" id="UP001431656"/>
    </source>
</evidence>
<keyword evidence="3 6" id="KW-0812">Transmembrane</keyword>
<evidence type="ECO:0000256" key="2">
    <source>
        <dbReference type="ARBA" id="ARBA00022475"/>
    </source>
</evidence>
<dbReference type="Pfam" id="PF03772">
    <property type="entry name" value="Competence"/>
    <property type="match status" value="1"/>
</dbReference>
<evidence type="ECO:0000259" key="7">
    <source>
        <dbReference type="SMART" id="SM00849"/>
    </source>
</evidence>
<dbReference type="Proteomes" id="UP001431656">
    <property type="component" value="Chromosome"/>
</dbReference>
<evidence type="ECO:0000256" key="4">
    <source>
        <dbReference type="ARBA" id="ARBA00022989"/>
    </source>
</evidence>
<feature type="transmembrane region" description="Helical" evidence="6">
    <location>
        <begin position="284"/>
        <end position="301"/>
    </location>
</feature>
<dbReference type="SUPFAM" id="SSF56281">
    <property type="entry name" value="Metallo-hydrolase/oxidoreductase"/>
    <property type="match status" value="1"/>
</dbReference>
<dbReference type="NCBIfam" id="TIGR00360">
    <property type="entry name" value="ComEC_N-term"/>
    <property type="match status" value="1"/>
</dbReference>
<dbReference type="GO" id="GO:0005886">
    <property type="term" value="C:plasma membrane"/>
    <property type="evidence" value="ECO:0007669"/>
    <property type="project" value="UniProtKB-SubCell"/>
</dbReference>
<gene>
    <name evidence="8" type="ORF">brsh051_25710</name>
</gene>
<keyword evidence="9" id="KW-1185">Reference proteome</keyword>
<evidence type="ECO:0000256" key="5">
    <source>
        <dbReference type="ARBA" id="ARBA00023136"/>
    </source>
</evidence>
<evidence type="ECO:0000256" key="6">
    <source>
        <dbReference type="SAM" id="Phobius"/>
    </source>
</evidence>
<feature type="transmembrane region" description="Helical" evidence="6">
    <location>
        <begin position="47"/>
        <end position="64"/>
    </location>
</feature>
<dbReference type="InterPro" id="IPR004797">
    <property type="entry name" value="Competence_ComEC/Rec2"/>
</dbReference>
<feature type="transmembrane region" description="Helical" evidence="6">
    <location>
        <begin position="307"/>
        <end position="325"/>
    </location>
</feature>
<dbReference type="PANTHER" id="PTHR30619">
    <property type="entry name" value="DNA INTERNALIZATION/COMPETENCE PROTEIN COMEC/REC2"/>
    <property type="match status" value="1"/>
</dbReference>
<dbReference type="InterPro" id="IPR052159">
    <property type="entry name" value="Competence_DNA_uptake"/>
</dbReference>
<dbReference type="AlphaFoldDB" id="A0AAN0KDD7"/>